<dbReference type="EMBL" id="VZZJ01000021">
    <property type="protein sequence ID" value="KAB1071087.1"/>
    <property type="molecule type" value="Genomic_DNA"/>
</dbReference>
<evidence type="ECO:0000313" key="2">
    <source>
        <dbReference type="EMBL" id="KAB1071087.1"/>
    </source>
</evidence>
<accession>A0A6N6MLE6</accession>
<feature type="region of interest" description="Disordered" evidence="1">
    <location>
        <begin position="1135"/>
        <end position="1159"/>
    </location>
</feature>
<feature type="compositionally biased region" description="Low complexity" evidence="1">
    <location>
        <begin position="857"/>
        <end position="878"/>
    </location>
</feature>
<gene>
    <name evidence="2" type="ORF">F6X51_20345</name>
</gene>
<dbReference type="AlphaFoldDB" id="A0A6N6MLE6"/>
<reference evidence="2 3" key="1">
    <citation type="submission" date="2019-09" db="EMBL/GenBank/DDBJ databases">
        <title>YIM 132548 draft genome.</title>
        <authorList>
            <person name="Jiang L."/>
        </authorList>
    </citation>
    <scope>NUCLEOTIDE SEQUENCE [LARGE SCALE GENOMIC DNA]</scope>
    <source>
        <strain evidence="2 3">YIM 132548</strain>
    </source>
</reference>
<feature type="compositionally biased region" description="Low complexity" evidence="1">
    <location>
        <begin position="657"/>
        <end position="666"/>
    </location>
</feature>
<dbReference type="PANTHER" id="PTHR11102">
    <property type="entry name" value="SEL-1-LIKE PROTEIN"/>
    <property type="match status" value="1"/>
</dbReference>
<feature type="region of interest" description="Disordered" evidence="1">
    <location>
        <begin position="728"/>
        <end position="747"/>
    </location>
</feature>
<feature type="region of interest" description="Disordered" evidence="1">
    <location>
        <begin position="653"/>
        <end position="723"/>
    </location>
</feature>
<dbReference type="Proteomes" id="UP000441523">
    <property type="component" value="Unassembled WGS sequence"/>
</dbReference>
<dbReference type="InterPro" id="IPR011990">
    <property type="entry name" value="TPR-like_helical_dom_sf"/>
</dbReference>
<evidence type="ECO:0008006" key="4">
    <source>
        <dbReference type="Google" id="ProtNLM"/>
    </source>
</evidence>
<feature type="region of interest" description="Disordered" evidence="1">
    <location>
        <begin position="241"/>
        <end position="276"/>
    </location>
</feature>
<feature type="region of interest" description="Disordered" evidence="1">
    <location>
        <begin position="857"/>
        <end position="905"/>
    </location>
</feature>
<dbReference type="Pfam" id="PF08238">
    <property type="entry name" value="Sel1"/>
    <property type="match status" value="4"/>
</dbReference>
<organism evidence="2 3">
    <name type="scientific">Methylobacterium planeticum</name>
    <dbReference type="NCBI Taxonomy" id="2615211"/>
    <lineage>
        <taxon>Bacteria</taxon>
        <taxon>Pseudomonadati</taxon>
        <taxon>Pseudomonadota</taxon>
        <taxon>Alphaproteobacteria</taxon>
        <taxon>Hyphomicrobiales</taxon>
        <taxon>Methylobacteriaceae</taxon>
        <taxon>Methylobacterium</taxon>
    </lineage>
</organism>
<dbReference type="InterPro" id="IPR050767">
    <property type="entry name" value="Sel1_AlgK"/>
</dbReference>
<feature type="region of interest" description="Disordered" evidence="1">
    <location>
        <begin position="40"/>
        <end position="115"/>
    </location>
</feature>
<feature type="region of interest" description="Disordered" evidence="1">
    <location>
        <begin position="1111"/>
        <end position="1130"/>
    </location>
</feature>
<evidence type="ECO:0000313" key="3">
    <source>
        <dbReference type="Proteomes" id="UP000441523"/>
    </source>
</evidence>
<feature type="region of interest" description="Disordered" evidence="1">
    <location>
        <begin position="770"/>
        <end position="790"/>
    </location>
</feature>
<dbReference type="PANTHER" id="PTHR11102:SF160">
    <property type="entry name" value="ERAD-ASSOCIATED E3 UBIQUITIN-PROTEIN LIGASE COMPONENT HRD3"/>
    <property type="match status" value="1"/>
</dbReference>
<feature type="compositionally biased region" description="Basic and acidic residues" evidence="1">
    <location>
        <begin position="67"/>
        <end position="80"/>
    </location>
</feature>
<sequence>MRRTATPSFESFDPDVLDAARDVARRAGVPLETWIASVVQPEAKAAARKRRRADQPAALVTPPPREAAPRRAAPESKAAPESRAAPRASAPDEARQSEPALAIEKAPATQDPAPIDCFGETIEALMRRLDAIDRTIADERKAAQEAASQRIAEIEGRISDVLGAGAAPVQQVAERLGDIERRMTALGEQLAAPRPLGRRGRPAVAEVRDAVSEIRQRQRELDGLAPDAGIVAAMREDLARRLDAPEATPPDAEARPRDAELAPSPQISELQRETSRLRESIGGLATGRDVGALEQAMLSLASGVQQVQEPADLAAIAAPIELIRVQVERLADDVADNVHARVASDVERLASRVDSVLAGGSGGFADRDALTTLFRELDEIRRLVSSLAGPERIQGLAQGLQAISAQIAQLQTDFGGEHADMAELRPLLEEIRSGLHAPGAEPIADQIQAMAAKVDALHHSAAQGTPSESRALLGRIEALAATVNPVGDLLGRLENLGESLRQPAAPSTDLIAIQGQLRSLAEKVDRVGAGAGGDGLDALEKQVLALASRLETRSADPALASLERSMGDLLAQVSALREEAPIAAIVERATRNAVAESLGGRGAPEAQALGVLKAGLADLRSDHAAADRRLHATLTGVQSALDRLAARLGPEAGGGPLDAALPAGGPVTPPSGRDSLDERLLASTGVQAPRARAARRPELPRVSISPAAPAPEAPRVSDELLEPGAGRPARERLAMPGEAADAGPEGSADIKSSFIAAARRAAQAAQAEVASEANLSGERREERMSLRQAVAASARPSAGLGRVARLRAEIERRRRPLLLGLAAIVLVLGALQAISMRGDPAPQPAAPAPAIEAPAREMPAPAAEAPAAAPAQGASPLADPQTTQAISPPGEAPPAPQSSRPAVPQVGGMSALGSELAGVPTGLSKLRQAAIEGDGAAIYELAGREADGRGMPRDLALAAKLYEKLAQAGYAPAQYKLAGHYEKGSGVLRDLGPAKLWYGRAAEQGHARSMHNLAVLYAENPAASGRPDYASAAAWFRRAAEHGVRDSQYNLAVLYARGLGLTQDLMQSYAWFSAAAAQGDEDAAKKRDDVATKMSPGDLANARSLVAAFRPRKVDPAVNEPPAAKDAVAKDAAGGAMSLLGAPPPNAAPQGYTLPGRRS</sequence>
<name>A0A6N6MLE6_9HYPH</name>
<protein>
    <recommendedName>
        <fullName evidence="4">Sel1 repeat family protein</fullName>
    </recommendedName>
</protein>
<dbReference type="SMART" id="SM00671">
    <property type="entry name" value="SEL1"/>
    <property type="match status" value="4"/>
</dbReference>
<dbReference type="InterPro" id="IPR006597">
    <property type="entry name" value="Sel1-like"/>
</dbReference>
<dbReference type="Gene3D" id="1.25.40.10">
    <property type="entry name" value="Tetratricopeptide repeat domain"/>
    <property type="match status" value="1"/>
</dbReference>
<comment type="caution">
    <text evidence="2">The sequence shown here is derived from an EMBL/GenBank/DDBJ whole genome shotgun (WGS) entry which is preliminary data.</text>
</comment>
<keyword evidence="3" id="KW-1185">Reference proteome</keyword>
<dbReference type="SUPFAM" id="SSF81901">
    <property type="entry name" value="HCP-like"/>
    <property type="match status" value="1"/>
</dbReference>
<evidence type="ECO:0000256" key="1">
    <source>
        <dbReference type="SAM" id="MobiDB-lite"/>
    </source>
</evidence>
<proteinExistence type="predicted"/>